<organism evidence="1 2">
    <name type="scientific">Fructilactobacillus florum DSM 22689 = JCM 16035</name>
    <dbReference type="NCBI Taxonomy" id="1423745"/>
    <lineage>
        <taxon>Bacteria</taxon>
        <taxon>Bacillati</taxon>
        <taxon>Bacillota</taxon>
        <taxon>Bacilli</taxon>
        <taxon>Lactobacillales</taxon>
        <taxon>Lactobacillaceae</taxon>
        <taxon>Fructilactobacillus</taxon>
    </lineage>
</organism>
<evidence type="ECO:0000313" key="2">
    <source>
        <dbReference type="Proteomes" id="UP000051586"/>
    </source>
</evidence>
<proteinExistence type="predicted"/>
<evidence type="ECO:0000313" key="1">
    <source>
        <dbReference type="EMBL" id="KRM89801.1"/>
    </source>
</evidence>
<dbReference type="RefSeq" id="WP_054690728.1">
    <property type="nucleotide sequence ID" value="NZ_AYZI01000014.1"/>
</dbReference>
<dbReference type="EMBL" id="AYZI01000014">
    <property type="protein sequence ID" value="KRM89801.1"/>
    <property type="molecule type" value="Genomic_DNA"/>
</dbReference>
<accession>A0A0R2CMN1</accession>
<sequence>MKVLELVFKSEQHKLRTLKLNYANQVLQSTETKALMQRIAALEMFQKDGVQLYVTPVAARYSDNQVSPIFDDSKPVA</sequence>
<evidence type="ECO:0008006" key="3">
    <source>
        <dbReference type="Google" id="ProtNLM"/>
    </source>
</evidence>
<dbReference type="Proteomes" id="UP000051586">
    <property type="component" value="Unassembled WGS sequence"/>
</dbReference>
<dbReference type="AlphaFoldDB" id="A0A0R2CMN1"/>
<protein>
    <recommendedName>
        <fullName evidence="3">DUF2922 domain-containing protein</fullName>
    </recommendedName>
</protein>
<gene>
    <name evidence="1" type="ORF">FC87_GL000336</name>
</gene>
<name>A0A0R2CMN1_9LACO</name>
<dbReference type="Pfam" id="PF11148">
    <property type="entry name" value="DUF2922"/>
    <property type="match status" value="1"/>
</dbReference>
<dbReference type="InterPro" id="IPR021321">
    <property type="entry name" value="DUF2922"/>
</dbReference>
<dbReference type="PATRIC" id="fig|1423745.4.peg.358"/>
<dbReference type="STRING" id="1423745.GCA_001311215_01466"/>
<reference evidence="1 2" key="1">
    <citation type="journal article" date="2015" name="Genome Announc.">
        <title>Expanding the biotechnology potential of lactobacilli through comparative genomics of 213 strains and associated genera.</title>
        <authorList>
            <person name="Sun Z."/>
            <person name="Harris H.M."/>
            <person name="McCann A."/>
            <person name="Guo C."/>
            <person name="Argimon S."/>
            <person name="Zhang W."/>
            <person name="Yang X."/>
            <person name="Jeffery I.B."/>
            <person name="Cooney J.C."/>
            <person name="Kagawa T.F."/>
            <person name="Liu W."/>
            <person name="Song Y."/>
            <person name="Salvetti E."/>
            <person name="Wrobel A."/>
            <person name="Rasinkangas P."/>
            <person name="Parkhill J."/>
            <person name="Rea M.C."/>
            <person name="O'Sullivan O."/>
            <person name="Ritari J."/>
            <person name="Douillard F.P."/>
            <person name="Paul Ross R."/>
            <person name="Yang R."/>
            <person name="Briner A.E."/>
            <person name="Felis G.E."/>
            <person name="de Vos W.M."/>
            <person name="Barrangou R."/>
            <person name="Klaenhammer T.R."/>
            <person name="Caufield P.W."/>
            <person name="Cui Y."/>
            <person name="Zhang H."/>
            <person name="O'Toole P.W."/>
        </authorList>
    </citation>
    <scope>NUCLEOTIDE SEQUENCE [LARGE SCALE GENOMIC DNA]</scope>
    <source>
        <strain evidence="1 2">DSM 22689</strain>
    </source>
</reference>
<comment type="caution">
    <text evidence="1">The sequence shown here is derived from an EMBL/GenBank/DDBJ whole genome shotgun (WGS) entry which is preliminary data.</text>
</comment>